<evidence type="ECO:0000313" key="2">
    <source>
        <dbReference type="EMBL" id="RDI55331.1"/>
    </source>
</evidence>
<evidence type="ECO:0000313" key="3">
    <source>
        <dbReference type="Proteomes" id="UP000255355"/>
    </source>
</evidence>
<organism evidence="2 3">
    <name type="scientific">Nocardia mexicana</name>
    <dbReference type="NCBI Taxonomy" id="279262"/>
    <lineage>
        <taxon>Bacteria</taxon>
        <taxon>Bacillati</taxon>
        <taxon>Actinomycetota</taxon>
        <taxon>Actinomycetes</taxon>
        <taxon>Mycobacteriales</taxon>
        <taxon>Nocardiaceae</taxon>
        <taxon>Nocardia</taxon>
    </lineage>
</organism>
<comment type="caution">
    <text evidence="2">The sequence shown here is derived from an EMBL/GenBank/DDBJ whole genome shotgun (WGS) entry which is preliminary data.</text>
</comment>
<reference evidence="2 3" key="1">
    <citation type="submission" date="2018-07" db="EMBL/GenBank/DDBJ databases">
        <title>Genomic Encyclopedia of Type Strains, Phase IV (KMG-IV): sequencing the most valuable type-strain genomes for metagenomic binning, comparative biology and taxonomic classification.</title>
        <authorList>
            <person name="Goeker M."/>
        </authorList>
    </citation>
    <scope>NUCLEOTIDE SEQUENCE [LARGE SCALE GENOMIC DNA]</scope>
    <source>
        <strain evidence="2 3">DSM 44952</strain>
    </source>
</reference>
<gene>
    <name evidence="2" type="ORF">DFR68_101164</name>
</gene>
<feature type="region of interest" description="Disordered" evidence="1">
    <location>
        <begin position="1"/>
        <end position="92"/>
    </location>
</feature>
<protein>
    <submittedName>
        <fullName evidence="2">Uncharacterized protein</fullName>
    </submittedName>
</protein>
<feature type="compositionally biased region" description="Low complexity" evidence="1">
    <location>
        <begin position="21"/>
        <end position="38"/>
    </location>
</feature>
<dbReference type="STRING" id="1210089.GCA_001613165_02179"/>
<feature type="compositionally biased region" description="Basic and acidic residues" evidence="1">
    <location>
        <begin position="1"/>
        <end position="13"/>
    </location>
</feature>
<name>A0A370HDM1_9NOCA</name>
<keyword evidence="3" id="KW-1185">Reference proteome</keyword>
<dbReference type="SUPFAM" id="SSF160424">
    <property type="entry name" value="BH3703-like"/>
    <property type="match status" value="1"/>
</dbReference>
<sequence length="565" mass="59845">MTDPQHDIPKGEGPDIAFAMGAEPSPAATPGSSGPIAPDTNDSGPEGVSPVREAGAPDSDADSLARAANVPDSGADSPDVLTSDLPAPEQDSSVALSQLEERAGELAQEIASALAAAGPEGWSRLEAAFALTVAGGVRTVFFYDDADQVAQVEPSAEVTELVGRQREVSAELGDGPWWRMLIEVDSDGEVEVDYDYGDVPFPDEHMLAPEAYVADLEAFPREWLPVWLAAYIRHGNRQWRSPQQAAVRARADRDIGVAAVRSHDDFPALPVAWARWATIAAAFVAVGSEWGPRILPALGVFEGSARSGSTLYVLPGGRAVLSGGVWDAPELNAAYNEGAPLPDLYAGAPAWVTNQVLNPRAGRGLQSFCYWWEGGAWHRAESPTSDRLSAAVPGIWTVDTVIDVVGGLVGGSEDDEMRSAAAVLVAAAEAGVVTRDTLAALFTGPDDDLDGALHQLSMAGLVTTVPEELPEERAIALVREFIDALGLDTTGYPLDELVAERLTVGWMVFVPTGPGEIIIGRAIFYIADDGVIEQSSSSVAPSIYIEEFEQRFRQRHQGAVADFSV</sequence>
<dbReference type="InterPro" id="IPR036170">
    <property type="entry name" value="YezG-like_sf"/>
</dbReference>
<evidence type="ECO:0000256" key="1">
    <source>
        <dbReference type="SAM" id="MobiDB-lite"/>
    </source>
</evidence>
<dbReference type="AlphaFoldDB" id="A0A370HDM1"/>
<dbReference type="EMBL" id="QQAZ01000001">
    <property type="protein sequence ID" value="RDI55331.1"/>
    <property type="molecule type" value="Genomic_DNA"/>
</dbReference>
<proteinExistence type="predicted"/>
<dbReference type="Proteomes" id="UP000255355">
    <property type="component" value="Unassembled WGS sequence"/>
</dbReference>
<accession>A0A370HDM1</accession>
<dbReference type="RefSeq" id="WP_084519356.1">
    <property type="nucleotide sequence ID" value="NZ_QQAZ01000001.1"/>
</dbReference>